<feature type="transmembrane region" description="Helical" evidence="1">
    <location>
        <begin position="116"/>
        <end position="135"/>
    </location>
</feature>
<proteinExistence type="predicted"/>
<evidence type="ECO:0000313" key="3">
    <source>
        <dbReference type="Proteomes" id="UP000053660"/>
    </source>
</evidence>
<gene>
    <name evidence="2" type="ORF">OESDEN_09690</name>
</gene>
<dbReference type="EMBL" id="KN552990">
    <property type="protein sequence ID" value="KHJ90469.1"/>
    <property type="molecule type" value="Genomic_DNA"/>
</dbReference>
<feature type="transmembrane region" description="Helical" evidence="1">
    <location>
        <begin position="62"/>
        <end position="85"/>
    </location>
</feature>
<dbReference type="OrthoDB" id="5869723at2759"/>
<feature type="transmembrane region" description="Helical" evidence="1">
    <location>
        <begin position="6"/>
        <end position="27"/>
    </location>
</feature>
<keyword evidence="1" id="KW-0472">Membrane</keyword>
<keyword evidence="1" id="KW-0812">Transmembrane</keyword>
<name>A0A0B1SZP5_OESDE</name>
<evidence type="ECO:0000256" key="1">
    <source>
        <dbReference type="SAM" id="Phobius"/>
    </source>
</evidence>
<feature type="transmembrane region" description="Helical" evidence="1">
    <location>
        <begin position="34"/>
        <end position="56"/>
    </location>
</feature>
<keyword evidence="3" id="KW-1185">Reference proteome</keyword>
<sequence length="137" mass="15428">MASIFASAITICLMLVGLMAIVVYVYIKQDDQSHYYMTQVSIELILLTVAFSIVLFENSALRYFMVLLFLTAFFLNILTITYYVLFDEIATGCMKLAGFKSIVCLSSHLPAQHHTIYCAIFLALLHFLAFTVAMVEA</sequence>
<organism evidence="2 3">
    <name type="scientific">Oesophagostomum dentatum</name>
    <name type="common">Nodular worm</name>
    <dbReference type="NCBI Taxonomy" id="61180"/>
    <lineage>
        <taxon>Eukaryota</taxon>
        <taxon>Metazoa</taxon>
        <taxon>Ecdysozoa</taxon>
        <taxon>Nematoda</taxon>
        <taxon>Chromadorea</taxon>
        <taxon>Rhabditida</taxon>
        <taxon>Rhabditina</taxon>
        <taxon>Rhabditomorpha</taxon>
        <taxon>Strongyloidea</taxon>
        <taxon>Strongylidae</taxon>
        <taxon>Oesophagostomum</taxon>
    </lineage>
</organism>
<dbReference type="Proteomes" id="UP000053660">
    <property type="component" value="Unassembled WGS sequence"/>
</dbReference>
<protein>
    <submittedName>
        <fullName evidence="2">Uncharacterized protein</fullName>
    </submittedName>
</protein>
<accession>A0A0B1SZP5</accession>
<reference evidence="2 3" key="1">
    <citation type="submission" date="2014-03" db="EMBL/GenBank/DDBJ databases">
        <title>Draft genome of the hookworm Oesophagostomum dentatum.</title>
        <authorList>
            <person name="Mitreva M."/>
        </authorList>
    </citation>
    <scope>NUCLEOTIDE SEQUENCE [LARGE SCALE GENOMIC DNA]</scope>
    <source>
        <strain evidence="2 3">OD-Hann</strain>
    </source>
</reference>
<keyword evidence="1" id="KW-1133">Transmembrane helix</keyword>
<dbReference type="AlphaFoldDB" id="A0A0B1SZP5"/>
<evidence type="ECO:0000313" key="2">
    <source>
        <dbReference type="EMBL" id="KHJ90469.1"/>
    </source>
</evidence>